<name>A0A8I0T4Z2_9GAMM</name>
<sequence length="45" mass="5231">MIAKVRLRDTSCKILIFDIEILLMALVTEPKLGHAKFEQRLLYSL</sequence>
<keyword evidence="2" id="KW-1185">Reference proteome</keyword>
<comment type="caution">
    <text evidence="1">The sequence shown here is derived from an EMBL/GenBank/DDBJ whole genome shotgun (WGS) entry which is preliminary data.</text>
</comment>
<dbReference type="Proteomes" id="UP000660708">
    <property type="component" value="Unassembled WGS sequence"/>
</dbReference>
<gene>
    <name evidence="1" type="ORF">PPEP_a1990</name>
</gene>
<dbReference type="AlphaFoldDB" id="A0A8I0T4Z2"/>
<accession>A0A8I0T4Z2</accession>
<dbReference type="EMBL" id="AQHF01000026">
    <property type="protein sequence ID" value="MBE0347520.1"/>
    <property type="molecule type" value="Genomic_DNA"/>
</dbReference>
<proteinExistence type="predicted"/>
<organism evidence="1 2">
    <name type="scientific">Pseudoalteromonas peptidolytica F12-50-A1</name>
    <dbReference type="NCBI Taxonomy" id="1315280"/>
    <lineage>
        <taxon>Bacteria</taxon>
        <taxon>Pseudomonadati</taxon>
        <taxon>Pseudomonadota</taxon>
        <taxon>Gammaproteobacteria</taxon>
        <taxon>Alteromonadales</taxon>
        <taxon>Pseudoalteromonadaceae</taxon>
        <taxon>Pseudoalteromonas</taxon>
    </lineage>
</organism>
<reference evidence="1 2" key="1">
    <citation type="submission" date="2015-06" db="EMBL/GenBank/DDBJ databases">
        <title>Genome sequence of Pseudoalteromonas peptidolytica.</title>
        <authorList>
            <person name="Xie B.-B."/>
            <person name="Rong J.-C."/>
            <person name="Qin Q.-L."/>
            <person name="Zhang Y.-Z."/>
        </authorList>
    </citation>
    <scope>NUCLEOTIDE SEQUENCE [LARGE SCALE GENOMIC DNA]</scope>
    <source>
        <strain evidence="1 2">F12-50-A1</strain>
    </source>
</reference>
<protein>
    <submittedName>
        <fullName evidence="1">Uncharacterized protein</fullName>
    </submittedName>
</protein>
<evidence type="ECO:0000313" key="2">
    <source>
        <dbReference type="Proteomes" id="UP000660708"/>
    </source>
</evidence>
<evidence type="ECO:0000313" key="1">
    <source>
        <dbReference type="EMBL" id="MBE0347520.1"/>
    </source>
</evidence>